<reference evidence="20" key="2">
    <citation type="submission" date="2019-07" db="EMBL/GenBank/DDBJ databases">
        <authorList>
            <person name="Yang Y."/>
            <person name="Bocs S."/>
            <person name="Baudouin L."/>
        </authorList>
    </citation>
    <scope>NUCLEOTIDE SEQUENCE</scope>
    <source>
        <tissue evidence="20">Spear leaf of Hainan Tall coconut</tissue>
    </source>
</reference>
<feature type="domain" description="Cytochrome c" evidence="18">
    <location>
        <begin position="227"/>
        <end position="379"/>
    </location>
</feature>
<dbReference type="SUPFAM" id="SSF52833">
    <property type="entry name" value="Thioredoxin-like"/>
    <property type="match status" value="1"/>
</dbReference>
<dbReference type="FunFam" id="3.40.30.10:FF:000001">
    <property type="entry name" value="Thioredoxin"/>
    <property type="match status" value="1"/>
</dbReference>
<evidence type="ECO:0000256" key="16">
    <source>
        <dbReference type="ARBA" id="ARBA00023284"/>
    </source>
</evidence>
<comment type="caution">
    <text evidence="20">The sequence shown here is derived from an EMBL/GenBank/DDBJ whole genome shotgun (WGS) entry which is preliminary data.</text>
</comment>
<evidence type="ECO:0000256" key="8">
    <source>
        <dbReference type="ARBA" id="ARBA00022792"/>
    </source>
</evidence>
<keyword evidence="10" id="KW-0249">Electron transport</keyword>
<dbReference type="PANTHER" id="PTHR10266">
    <property type="entry name" value="CYTOCHROME C1"/>
    <property type="match status" value="1"/>
</dbReference>
<feature type="binding site" description="covalent" evidence="17">
    <location>
        <position position="243"/>
    </location>
    <ligand>
        <name>heme c</name>
        <dbReference type="ChEBI" id="CHEBI:61717"/>
    </ligand>
</feature>
<dbReference type="CDD" id="cd02947">
    <property type="entry name" value="TRX_family"/>
    <property type="match status" value="1"/>
</dbReference>
<evidence type="ECO:0000313" key="20">
    <source>
        <dbReference type="EMBL" id="KAG1359538.1"/>
    </source>
</evidence>
<evidence type="ECO:0000259" key="19">
    <source>
        <dbReference type="PROSITE" id="PS51352"/>
    </source>
</evidence>
<dbReference type="PROSITE" id="PS51352">
    <property type="entry name" value="THIOREDOXIN_2"/>
    <property type="match status" value="1"/>
</dbReference>
<evidence type="ECO:0000256" key="10">
    <source>
        <dbReference type="ARBA" id="ARBA00022982"/>
    </source>
</evidence>
<dbReference type="PROSITE" id="PS51007">
    <property type="entry name" value="CYTC"/>
    <property type="match status" value="1"/>
</dbReference>
<dbReference type="Proteomes" id="UP000797356">
    <property type="component" value="Chromosome 8"/>
</dbReference>
<dbReference type="Gene3D" id="3.40.30.10">
    <property type="entry name" value="Glutaredoxin"/>
    <property type="match status" value="1"/>
</dbReference>
<dbReference type="AlphaFoldDB" id="A0A8K0II77"/>
<dbReference type="PANTHER" id="PTHR10266:SF3">
    <property type="entry name" value="CYTOCHROME C1, HEME PROTEIN, MITOCHONDRIAL"/>
    <property type="match status" value="1"/>
</dbReference>
<sequence length="444" mass="48717">MATSFFNPTPSSLRLSSFSSSSAAARTLSPPSLHRLHLGRSPPSRTLRRAWLARPLRGPAPPAGRLTVRCGAVKTIGQNEFAAEVLGSDLPVLVDFVADWCGPCRLIGPVVEWASQEYEGRLKVVKIDHDANPKLIEEYKVYGLPTLIVFKNGQEAPPLISSFRLQQEDAIEFAGMKSLRALALLGAGFSGILSFATIASADEAEHGLAAPSYPWPHKGILSSYDHASIRRGHQVYQQVCASCHSMSLISYRDLVGVAYTEEETKAMAAEIEVADGPNDEGEMFTRPGKLSDRFPQPYPNEQAARFANGGAYPPDLSLITKARHNGQNYVFALLTGYRDPPAGVLIREGLHYNPYFPGGAIAMPKMLIDGAVEYEDGTPATEAQMGKDVVSFLSWAAEPEMEERKLMGFKWIFLLSLALLQAAYYRRLKWSVFKSRKLVVDAVN</sequence>
<keyword evidence="5" id="KW-0679">Respiratory chain</keyword>
<keyword evidence="12 17" id="KW-0408">Iron</keyword>
<dbReference type="PRINTS" id="PR00603">
    <property type="entry name" value="CYTOCHROMEC1"/>
</dbReference>
<feature type="domain" description="Thioredoxin" evidence="19">
    <location>
        <begin position="54"/>
        <end position="181"/>
    </location>
</feature>
<dbReference type="FunFam" id="1.20.5.100:FF:000003">
    <property type="entry name" value="Cytochrome c1, heme protein, mitochondrial"/>
    <property type="match status" value="1"/>
</dbReference>
<evidence type="ECO:0000256" key="9">
    <source>
        <dbReference type="ARBA" id="ARBA00022946"/>
    </source>
</evidence>
<comment type="similarity">
    <text evidence="2">Belongs to the cytochrome c family.</text>
</comment>
<evidence type="ECO:0000256" key="17">
    <source>
        <dbReference type="PIRSR" id="PIRSR602326-1"/>
    </source>
</evidence>
<keyword evidence="11" id="KW-1133">Transmembrane helix</keyword>
<dbReference type="Pfam" id="PF00085">
    <property type="entry name" value="Thioredoxin"/>
    <property type="match status" value="1"/>
</dbReference>
<dbReference type="OrthoDB" id="5925at2759"/>
<dbReference type="GO" id="GO:0009055">
    <property type="term" value="F:electron transfer activity"/>
    <property type="evidence" value="ECO:0007669"/>
    <property type="project" value="InterPro"/>
</dbReference>
<dbReference type="Gene3D" id="1.10.760.10">
    <property type="entry name" value="Cytochrome c-like domain"/>
    <property type="match status" value="1"/>
</dbReference>
<dbReference type="InterPro" id="IPR002326">
    <property type="entry name" value="Cyt_c1"/>
</dbReference>
<feature type="binding site" description="covalent" evidence="17">
    <location>
        <position position="363"/>
    </location>
    <ligand>
        <name>heme c</name>
        <dbReference type="ChEBI" id="CHEBI:61717"/>
    </ligand>
</feature>
<keyword evidence="21" id="KW-1185">Reference proteome</keyword>
<keyword evidence="6" id="KW-0812">Transmembrane</keyword>
<evidence type="ECO:0000256" key="11">
    <source>
        <dbReference type="ARBA" id="ARBA00022989"/>
    </source>
</evidence>
<dbReference type="GO" id="GO:0046872">
    <property type="term" value="F:metal ion binding"/>
    <property type="evidence" value="ECO:0007669"/>
    <property type="project" value="UniProtKB-KW"/>
</dbReference>
<evidence type="ECO:0000256" key="6">
    <source>
        <dbReference type="ARBA" id="ARBA00022692"/>
    </source>
</evidence>
<evidence type="ECO:0000256" key="14">
    <source>
        <dbReference type="ARBA" id="ARBA00023136"/>
    </source>
</evidence>
<dbReference type="GO" id="GO:0006122">
    <property type="term" value="P:mitochondrial electron transport, ubiquinol to cytochrome c"/>
    <property type="evidence" value="ECO:0007669"/>
    <property type="project" value="TreeGrafter"/>
</dbReference>
<dbReference type="GO" id="GO:0140096">
    <property type="term" value="F:catalytic activity, acting on a protein"/>
    <property type="evidence" value="ECO:0007669"/>
    <property type="project" value="UniProtKB-ARBA"/>
</dbReference>
<keyword evidence="3" id="KW-0813">Transport</keyword>
<keyword evidence="9" id="KW-0809">Transit peptide</keyword>
<dbReference type="Pfam" id="PF02167">
    <property type="entry name" value="Cytochrom_C1"/>
    <property type="match status" value="1"/>
</dbReference>
<evidence type="ECO:0000256" key="5">
    <source>
        <dbReference type="ARBA" id="ARBA00022660"/>
    </source>
</evidence>
<organism evidence="20 21">
    <name type="scientific">Cocos nucifera</name>
    <name type="common">Coconut palm</name>
    <dbReference type="NCBI Taxonomy" id="13894"/>
    <lineage>
        <taxon>Eukaryota</taxon>
        <taxon>Viridiplantae</taxon>
        <taxon>Streptophyta</taxon>
        <taxon>Embryophyta</taxon>
        <taxon>Tracheophyta</taxon>
        <taxon>Spermatophyta</taxon>
        <taxon>Magnoliopsida</taxon>
        <taxon>Liliopsida</taxon>
        <taxon>Arecaceae</taxon>
        <taxon>Arecoideae</taxon>
        <taxon>Cocoseae</taxon>
        <taxon>Attaleinae</taxon>
        <taxon>Cocos</taxon>
    </lineage>
</organism>
<dbReference type="GO" id="GO:0020037">
    <property type="term" value="F:heme binding"/>
    <property type="evidence" value="ECO:0007669"/>
    <property type="project" value="InterPro"/>
</dbReference>
<keyword evidence="13" id="KW-0496">Mitochondrion</keyword>
<evidence type="ECO:0000259" key="18">
    <source>
        <dbReference type="PROSITE" id="PS51007"/>
    </source>
</evidence>
<evidence type="ECO:0000256" key="1">
    <source>
        <dbReference type="ARBA" id="ARBA00004434"/>
    </source>
</evidence>
<reference evidence="20" key="1">
    <citation type="journal article" date="2017" name="Gigascience">
        <title>The genome draft of coconut (Cocos nucifera).</title>
        <authorList>
            <person name="Xiao Y."/>
            <person name="Xu P."/>
            <person name="Fan H."/>
            <person name="Baudouin L."/>
            <person name="Xia W."/>
            <person name="Bocs S."/>
            <person name="Xu J."/>
            <person name="Li Q."/>
            <person name="Guo A."/>
            <person name="Zhou L."/>
            <person name="Li J."/>
            <person name="Wu Y."/>
            <person name="Ma Z."/>
            <person name="Armero A."/>
            <person name="Issali A.E."/>
            <person name="Liu N."/>
            <person name="Peng M."/>
            <person name="Yang Y."/>
        </authorList>
    </citation>
    <scope>NUCLEOTIDE SEQUENCE</scope>
    <source>
        <tissue evidence="20">Spear leaf of Hainan Tall coconut</tissue>
    </source>
</reference>
<evidence type="ECO:0000256" key="3">
    <source>
        <dbReference type="ARBA" id="ARBA00022448"/>
    </source>
</evidence>
<keyword evidence="4 17" id="KW-0349">Heme</keyword>
<comment type="cofactor">
    <cofactor evidence="17">
        <name>heme c</name>
        <dbReference type="ChEBI" id="CHEBI:61717"/>
    </cofactor>
    <text evidence="17">Binds 1 heme c group covalently per subunit.</text>
</comment>
<keyword evidence="15" id="KW-1015">Disulfide bond</keyword>
<dbReference type="Gene3D" id="1.20.5.100">
    <property type="entry name" value="Cytochrome c1, transmembrane anchor, C-terminal"/>
    <property type="match status" value="1"/>
</dbReference>
<feature type="binding site" description="covalent" evidence="17">
    <location>
        <position position="240"/>
    </location>
    <ligand>
        <name>heme c</name>
        <dbReference type="ChEBI" id="CHEBI:61717"/>
    </ligand>
</feature>
<feature type="binding site" description="covalent" evidence="17">
    <location>
        <position position="244"/>
    </location>
    <ligand>
        <name>heme c</name>
        <dbReference type="ChEBI" id="CHEBI:61717"/>
    </ligand>
</feature>
<keyword evidence="16" id="KW-0676">Redox-active center</keyword>
<keyword evidence="7 17" id="KW-0479">Metal-binding</keyword>
<dbReference type="InterPro" id="IPR009056">
    <property type="entry name" value="Cyt_c-like_dom"/>
</dbReference>
<name>A0A8K0II77_COCNU</name>
<evidence type="ECO:0000256" key="13">
    <source>
        <dbReference type="ARBA" id="ARBA00023128"/>
    </source>
</evidence>
<accession>A0A8K0II77</accession>
<dbReference type="InterPro" id="IPR013766">
    <property type="entry name" value="Thioredoxin_domain"/>
</dbReference>
<evidence type="ECO:0000256" key="7">
    <source>
        <dbReference type="ARBA" id="ARBA00022723"/>
    </source>
</evidence>
<keyword evidence="8" id="KW-0999">Mitochondrion inner membrane</keyword>
<dbReference type="InterPro" id="IPR021157">
    <property type="entry name" value="Cyt_c1_TM_anchor_C"/>
</dbReference>
<dbReference type="EMBL" id="CM017879">
    <property type="protein sequence ID" value="KAG1359538.1"/>
    <property type="molecule type" value="Genomic_DNA"/>
</dbReference>
<evidence type="ECO:0000256" key="2">
    <source>
        <dbReference type="ARBA" id="ARBA00006488"/>
    </source>
</evidence>
<dbReference type="InterPro" id="IPR036909">
    <property type="entry name" value="Cyt_c-like_dom_sf"/>
</dbReference>
<evidence type="ECO:0000313" key="21">
    <source>
        <dbReference type="Proteomes" id="UP000797356"/>
    </source>
</evidence>
<dbReference type="FunFam" id="1.10.760.10:FF:000002">
    <property type="entry name" value="Cytochrome c1, heme protein"/>
    <property type="match status" value="1"/>
</dbReference>
<gene>
    <name evidence="20" type="ORF">COCNU_08G009840</name>
</gene>
<dbReference type="SUPFAM" id="SSF81496">
    <property type="entry name" value="Cytochrome c1 subunit of cytochrome bc1 complex (Ubiquinol-cytochrome c reductase), transmembrane anchor"/>
    <property type="match status" value="1"/>
</dbReference>
<comment type="subcellular location">
    <subcellularLocation>
        <location evidence="1">Mitochondrion inner membrane</location>
        <topology evidence="1">Single-pass membrane protein</topology>
    </subcellularLocation>
</comment>
<evidence type="ECO:0000256" key="15">
    <source>
        <dbReference type="ARBA" id="ARBA00023157"/>
    </source>
</evidence>
<keyword evidence="14" id="KW-0472">Membrane</keyword>
<evidence type="ECO:0000256" key="4">
    <source>
        <dbReference type="ARBA" id="ARBA00022617"/>
    </source>
</evidence>
<protein>
    <submittedName>
        <fullName evidence="20">Putative Cytochrome c1-1, heme protein, mitochondrial</fullName>
    </submittedName>
</protein>
<dbReference type="SUPFAM" id="SSF46626">
    <property type="entry name" value="Cytochrome c"/>
    <property type="match status" value="1"/>
</dbReference>
<dbReference type="InterPro" id="IPR036249">
    <property type="entry name" value="Thioredoxin-like_sf"/>
</dbReference>
<proteinExistence type="inferred from homology"/>
<dbReference type="GO" id="GO:0005743">
    <property type="term" value="C:mitochondrial inner membrane"/>
    <property type="evidence" value="ECO:0007669"/>
    <property type="project" value="UniProtKB-SubCell"/>
</dbReference>
<evidence type="ECO:0000256" key="12">
    <source>
        <dbReference type="ARBA" id="ARBA00023004"/>
    </source>
</evidence>